<dbReference type="InterPro" id="IPR011989">
    <property type="entry name" value="ARM-like"/>
</dbReference>
<evidence type="ECO:0000313" key="2">
    <source>
        <dbReference type="EMBL" id="QSQ24422.1"/>
    </source>
</evidence>
<name>A0ABX7NZQ7_9BACT</name>
<feature type="region of interest" description="Disordered" evidence="1">
    <location>
        <begin position="399"/>
        <end position="422"/>
    </location>
</feature>
<keyword evidence="3" id="KW-1185">Reference proteome</keyword>
<dbReference type="Proteomes" id="UP000662747">
    <property type="component" value="Chromosome"/>
</dbReference>
<proteinExistence type="predicted"/>
<feature type="compositionally biased region" description="Low complexity" evidence="1">
    <location>
        <begin position="412"/>
        <end position="422"/>
    </location>
</feature>
<gene>
    <name evidence="2" type="ORF">JY651_05545</name>
</gene>
<dbReference type="InterPro" id="IPR016024">
    <property type="entry name" value="ARM-type_fold"/>
</dbReference>
<accession>A0ABX7NZQ7</accession>
<evidence type="ECO:0000313" key="3">
    <source>
        <dbReference type="Proteomes" id="UP000662747"/>
    </source>
</evidence>
<evidence type="ECO:0008006" key="4">
    <source>
        <dbReference type="Google" id="ProtNLM"/>
    </source>
</evidence>
<sequence>MAALEEASAWARESVLVSARHRPLSRRIVEWLFSRWFMHDRFQLATDEDWGRRANFRVAVAHHERPEAWKLLEEWTRQAAPAGMDLDVFRELPLDALARLLREAPEHHQSAARLLMLPLPELIAHFGQSQLLRRIERVARDESVAQKVSYSIKPGPRAICRALDLLVEWPEARPALRALLCDFSLAEGVRCELLDRLFVQDRAMVLRWALVAVRYPDNALLVRFVLECAAKQPEPGDRPLFLAALRGEDDEARATALEGLFALGESGAGWCDRLISLVHSSHERVRLCAAACLVREGMREWLPLLREKVLEVPESAMRLVAIHWLGRVDAEGSRPVLRQLLAEAPTGARGYYHPGADEAAWALSRLGTTEDLSVLLAATLRGTCSPRTDRELEYHLARQEGRPTPEVPPPLSQQSSRRLLGL</sequence>
<dbReference type="Gene3D" id="1.25.10.10">
    <property type="entry name" value="Leucine-rich Repeat Variant"/>
    <property type="match status" value="1"/>
</dbReference>
<reference evidence="2 3" key="1">
    <citation type="submission" date="2021-02" db="EMBL/GenBank/DDBJ databases">
        <title>De Novo genome assembly of isolated myxobacteria.</title>
        <authorList>
            <person name="Stevens D.C."/>
        </authorList>
    </citation>
    <scope>NUCLEOTIDE SEQUENCE [LARGE SCALE GENOMIC DNA]</scope>
    <source>
        <strain evidence="3">SCPEA02</strain>
    </source>
</reference>
<dbReference type="SUPFAM" id="SSF48371">
    <property type="entry name" value="ARM repeat"/>
    <property type="match status" value="1"/>
</dbReference>
<organism evidence="2 3">
    <name type="scientific">Pyxidicoccus parkwayensis</name>
    <dbReference type="NCBI Taxonomy" id="2813578"/>
    <lineage>
        <taxon>Bacteria</taxon>
        <taxon>Pseudomonadati</taxon>
        <taxon>Myxococcota</taxon>
        <taxon>Myxococcia</taxon>
        <taxon>Myxococcales</taxon>
        <taxon>Cystobacterineae</taxon>
        <taxon>Myxococcaceae</taxon>
        <taxon>Pyxidicoccus</taxon>
    </lineage>
</organism>
<protein>
    <recommendedName>
        <fullName evidence="4">HEAT repeat domain-containing protein</fullName>
    </recommendedName>
</protein>
<dbReference type="EMBL" id="CP071090">
    <property type="protein sequence ID" value="QSQ24422.1"/>
    <property type="molecule type" value="Genomic_DNA"/>
</dbReference>
<dbReference type="RefSeq" id="WP_206725985.1">
    <property type="nucleotide sequence ID" value="NZ_CP071090.1"/>
</dbReference>
<evidence type="ECO:0000256" key="1">
    <source>
        <dbReference type="SAM" id="MobiDB-lite"/>
    </source>
</evidence>